<reference evidence="1" key="1">
    <citation type="journal article" date="2021" name="Proc. Natl. Acad. Sci. U.S.A.">
        <title>A Catalog of Tens of Thousands of Viruses from Human Metagenomes Reveals Hidden Associations with Chronic Diseases.</title>
        <authorList>
            <person name="Tisza M.J."/>
            <person name="Buck C.B."/>
        </authorList>
    </citation>
    <scope>NUCLEOTIDE SEQUENCE</scope>
    <source>
        <strain evidence="1">Ct2hZ16</strain>
    </source>
</reference>
<sequence>MGFFDFLKPKPKVNVSITTHEPTKDEIAKQYAGYCKTQAEKRHNEQEVRAQNNFLELSADDLTDEKGLKPTEILMLTYLEKYSSGKPIAKFWHYDYGVDDVWSIIKKLESMGFAENGKLTEKGKAEIKDNEYVYFWHRKSFAKYAFTLPEFCRAVNARRDMPYRDLIWGRLNEIHLASFTSPPKCRELRYIMYEFLNDEKNYVQAFSMLLEIPFFDMNSSYPFVSPSVMRELKKMQKKTDFTEEDVFNMANDSYKKTLVKKQVVPPIDAAGVVTSYIFGKDALVQRTLASYDIDYSRLFWGA</sequence>
<accession>A0A8S5QW10</accession>
<protein>
    <submittedName>
        <fullName evidence="1">MarR family transcriptional regulator, transcription factor, TRANSCRIPTION REGULATOR.05A</fullName>
    </submittedName>
</protein>
<organism evidence="1">
    <name type="scientific">Siphoviridae sp. ct2hZ16</name>
    <dbReference type="NCBI Taxonomy" id="2826276"/>
    <lineage>
        <taxon>Viruses</taxon>
        <taxon>Duplodnaviria</taxon>
        <taxon>Heunggongvirae</taxon>
        <taxon>Uroviricota</taxon>
        <taxon>Caudoviricetes</taxon>
    </lineage>
</organism>
<dbReference type="EMBL" id="BK015739">
    <property type="protein sequence ID" value="DAE22836.1"/>
    <property type="molecule type" value="Genomic_DNA"/>
</dbReference>
<name>A0A8S5QW10_9CAUD</name>
<proteinExistence type="predicted"/>
<evidence type="ECO:0000313" key="1">
    <source>
        <dbReference type="EMBL" id="DAE22836.1"/>
    </source>
</evidence>